<name>A0A8H6Y4E7_9AGAR</name>
<evidence type="ECO:0000313" key="2">
    <source>
        <dbReference type="Proteomes" id="UP000620124"/>
    </source>
</evidence>
<gene>
    <name evidence="1" type="ORF">MVEN_01162800</name>
</gene>
<dbReference type="AlphaFoldDB" id="A0A8H6Y4E7"/>
<sequence length="192" mass="21054">MPSFGVVCLGFLRAASTKQQGAALFRHPSCIMWESLQKLFTKYTHIDCHSGLEEALEVFKVDNAIQTLNDIDGMRLLMENMHNELLDLASELSDETSSERSSSVYHLANASLNSSNSFSMLPSSPKIFYGRDSELEDIIQTLARPAPRVAILGGGWNGCATSCLDYHNARHGKTCKGLLDPTMLTSPQTLVG</sequence>
<protein>
    <submittedName>
        <fullName evidence="1">Uncharacterized protein</fullName>
    </submittedName>
</protein>
<comment type="caution">
    <text evidence="1">The sequence shown here is derived from an EMBL/GenBank/DDBJ whole genome shotgun (WGS) entry which is preliminary data.</text>
</comment>
<dbReference type="Proteomes" id="UP000620124">
    <property type="component" value="Unassembled WGS sequence"/>
</dbReference>
<proteinExistence type="predicted"/>
<evidence type="ECO:0000313" key="1">
    <source>
        <dbReference type="EMBL" id="KAF7352006.1"/>
    </source>
</evidence>
<keyword evidence="2" id="KW-1185">Reference proteome</keyword>
<dbReference type="EMBL" id="JACAZI010000009">
    <property type="protein sequence ID" value="KAF7352006.1"/>
    <property type="molecule type" value="Genomic_DNA"/>
</dbReference>
<accession>A0A8H6Y4E7</accession>
<reference evidence="1" key="1">
    <citation type="submission" date="2020-05" db="EMBL/GenBank/DDBJ databases">
        <title>Mycena genomes resolve the evolution of fungal bioluminescence.</title>
        <authorList>
            <person name="Tsai I.J."/>
        </authorList>
    </citation>
    <scope>NUCLEOTIDE SEQUENCE</scope>
    <source>
        <strain evidence="1">CCC161011</strain>
    </source>
</reference>
<organism evidence="1 2">
    <name type="scientific">Mycena venus</name>
    <dbReference type="NCBI Taxonomy" id="2733690"/>
    <lineage>
        <taxon>Eukaryota</taxon>
        <taxon>Fungi</taxon>
        <taxon>Dikarya</taxon>
        <taxon>Basidiomycota</taxon>
        <taxon>Agaricomycotina</taxon>
        <taxon>Agaricomycetes</taxon>
        <taxon>Agaricomycetidae</taxon>
        <taxon>Agaricales</taxon>
        <taxon>Marasmiineae</taxon>
        <taxon>Mycenaceae</taxon>
        <taxon>Mycena</taxon>
    </lineage>
</organism>